<dbReference type="RefSeq" id="WP_249512941.1">
    <property type="nucleotide sequence ID" value="NZ_CP093365.1"/>
</dbReference>
<keyword evidence="2" id="KW-0472">Membrane</keyword>
<keyword evidence="2" id="KW-0812">Transmembrane</keyword>
<dbReference type="NCBIfam" id="TIGR00426">
    <property type="entry name" value="competence protein ComEA helix-hairpin-helix repeat region"/>
    <property type="match status" value="1"/>
</dbReference>
<sequence length="209" mass="22427">MEDVLNWLKNNKKIAIILIVLCLLILGVGFWSKIKPSTVNDNFTNTTQTTNKVAKTTDDASQTKITVDVQGEINHPGVYHLSKNARIYDAVQAAGGATPQANLKGINQAQKLHDQSQVIVPNVADNTATTTSDSSDDSTTQTGQASHTVNLNSATAEELQNINGIGPKKAEAIVQFREDNGSFNKVEDLSKVKGIGDKTIAAIKDQLTV</sequence>
<keyword evidence="5" id="KW-1185">Reference proteome</keyword>
<dbReference type="EMBL" id="CP093365">
    <property type="protein sequence ID" value="UQS83756.1"/>
    <property type="molecule type" value="Genomic_DNA"/>
</dbReference>
<organism evidence="4 5">
    <name type="scientific">Bombilactobacillus thymidiniphilus</name>
    <dbReference type="NCBI Taxonomy" id="2923363"/>
    <lineage>
        <taxon>Bacteria</taxon>
        <taxon>Bacillati</taxon>
        <taxon>Bacillota</taxon>
        <taxon>Bacilli</taxon>
        <taxon>Lactobacillales</taxon>
        <taxon>Lactobacillaceae</taxon>
        <taxon>Bombilactobacillus</taxon>
    </lineage>
</organism>
<dbReference type="Proteomes" id="UP000831947">
    <property type="component" value="Chromosome"/>
</dbReference>
<feature type="compositionally biased region" description="Low complexity" evidence="1">
    <location>
        <begin position="126"/>
        <end position="142"/>
    </location>
</feature>
<dbReference type="InterPro" id="IPR010994">
    <property type="entry name" value="RuvA_2-like"/>
</dbReference>
<accession>A0ABY4PDG3</accession>
<dbReference type="Pfam" id="PF10531">
    <property type="entry name" value="SLBB"/>
    <property type="match status" value="1"/>
</dbReference>
<feature type="domain" description="Helix-hairpin-helix DNA-binding motif class 1" evidence="3">
    <location>
        <begin position="157"/>
        <end position="176"/>
    </location>
</feature>
<proteinExistence type="predicted"/>
<dbReference type="Pfam" id="PF12836">
    <property type="entry name" value="HHH_3"/>
    <property type="match status" value="1"/>
</dbReference>
<dbReference type="InterPro" id="IPR004509">
    <property type="entry name" value="Competence_ComEA_HhH"/>
</dbReference>
<dbReference type="SMART" id="SM00278">
    <property type="entry name" value="HhH1"/>
    <property type="match status" value="2"/>
</dbReference>
<evidence type="ECO:0000313" key="4">
    <source>
        <dbReference type="EMBL" id="UQS83756.1"/>
    </source>
</evidence>
<feature type="domain" description="Helix-hairpin-helix DNA-binding motif class 1" evidence="3">
    <location>
        <begin position="187"/>
        <end position="206"/>
    </location>
</feature>
<keyword evidence="2" id="KW-1133">Transmembrane helix</keyword>
<dbReference type="Gene3D" id="1.10.150.280">
    <property type="entry name" value="AF1531-like domain"/>
    <property type="match status" value="1"/>
</dbReference>
<dbReference type="InterPro" id="IPR051675">
    <property type="entry name" value="Endo/Exo/Phosphatase_dom_1"/>
</dbReference>
<feature type="transmembrane region" description="Helical" evidence="2">
    <location>
        <begin position="14"/>
        <end position="32"/>
    </location>
</feature>
<evidence type="ECO:0000313" key="5">
    <source>
        <dbReference type="Proteomes" id="UP000831947"/>
    </source>
</evidence>
<reference evidence="4 5" key="1">
    <citation type="journal article" date="2022" name="Int. J. Syst. Evol. Microbiol.">
        <title>Apilactobacillus apisilvae sp. nov., Nicolia spurrieriana gen. nov. sp. nov., Bombilactobacillus folatiphilus sp. nov. and Bombilactobacillus thymidiniphilus sp. nov., four new lactic acid bacterial isolates from stingless bees Tetragonula carbonaria and Austroplebeia australis.</title>
        <authorList>
            <person name="Oliphant S.A."/>
            <person name="Watson-Haigh N.S."/>
            <person name="Sumby K.M."/>
            <person name="Gardner J."/>
            <person name="Groom S."/>
            <person name="Jiranek V."/>
        </authorList>
    </citation>
    <scope>NUCLEOTIDE SEQUENCE [LARGE SCALE GENOMIC DNA]</scope>
    <source>
        <strain evidence="4 5">SG4_A1</strain>
    </source>
</reference>
<evidence type="ECO:0000256" key="2">
    <source>
        <dbReference type="SAM" id="Phobius"/>
    </source>
</evidence>
<evidence type="ECO:0000256" key="1">
    <source>
        <dbReference type="SAM" id="MobiDB-lite"/>
    </source>
</evidence>
<dbReference type="InterPro" id="IPR019554">
    <property type="entry name" value="Soluble_ligand-bd"/>
</dbReference>
<feature type="region of interest" description="Disordered" evidence="1">
    <location>
        <begin position="126"/>
        <end position="145"/>
    </location>
</feature>
<dbReference type="PANTHER" id="PTHR21180:SF32">
    <property type="entry name" value="ENDONUCLEASE_EXONUCLEASE_PHOSPHATASE FAMILY DOMAIN-CONTAINING PROTEIN 1"/>
    <property type="match status" value="1"/>
</dbReference>
<dbReference type="SUPFAM" id="SSF47781">
    <property type="entry name" value="RuvA domain 2-like"/>
    <property type="match status" value="1"/>
</dbReference>
<dbReference type="InterPro" id="IPR003583">
    <property type="entry name" value="Hlx-hairpin-Hlx_DNA-bd_motif"/>
</dbReference>
<dbReference type="PANTHER" id="PTHR21180">
    <property type="entry name" value="ENDONUCLEASE/EXONUCLEASE/PHOSPHATASE FAMILY DOMAIN-CONTAINING PROTEIN 1"/>
    <property type="match status" value="1"/>
</dbReference>
<gene>
    <name evidence="4" type="ORF">MOO47_00705</name>
</gene>
<protein>
    <submittedName>
        <fullName evidence="4">Helix-hairpin-helix domain-containing protein</fullName>
    </submittedName>
</protein>
<evidence type="ECO:0000259" key="3">
    <source>
        <dbReference type="SMART" id="SM00278"/>
    </source>
</evidence>
<name>A0ABY4PDG3_9LACO</name>